<comment type="subcellular location">
    <subcellularLocation>
        <location evidence="1">Cell membrane</location>
        <topology evidence="1">Multi-pass membrane protein</topology>
    </subcellularLocation>
</comment>
<evidence type="ECO:0000256" key="2">
    <source>
        <dbReference type="ARBA" id="ARBA00022448"/>
    </source>
</evidence>
<evidence type="ECO:0000313" key="9">
    <source>
        <dbReference type="EMBL" id="MFC4314102.1"/>
    </source>
</evidence>
<dbReference type="InterPro" id="IPR050171">
    <property type="entry name" value="MFS_Transporters"/>
</dbReference>
<dbReference type="InterPro" id="IPR000109">
    <property type="entry name" value="POT_fam"/>
</dbReference>
<dbReference type="NCBIfam" id="TIGR00924">
    <property type="entry name" value="yjdL_sub1_fam"/>
    <property type="match status" value="1"/>
</dbReference>
<sequence>MSTNEQAMSGAMAASAAARDDQRTFLGHPRGLAYIVFAEGWERFSFYGMQALLMLYMVGYLLQPGQIEHVAAFTEFRSVVESIFGPLSLQALASQIFGLYVGLVYFFPVLGGMLGDRLIGRTRAVVIGAILMAAGHFMMAFEAAFLFALAALILGSGLLKGNLAAQVGDLYPKNDTRRDSAFSMYCLAINAGAFVAPLVCGTLGELYGWHYGFGAAGVGMLVGIAIYLSGRSYIPADKTFDATTARPKLQPGDGRIIVSLAGVIAITSLYWAGQTQVWNTYPIWLRDRVDRGIFDHSIPVTWFQSLDTLAVLALAPLVIWLWKRQAKRGAEPRDLVKIAIGCVAFALACVLLSVSEWLSGGKTVSVLWPTVFHFMCAIGYLYVWPITLALISRAAPPAVNSTMVGAYYLAIFLGGIFSGWLGRFYEALSPAEFWLLHGAVVGSGAVLITLMSGVLSRQFAQRPIEAT</sequence>
<feature type="transmembrane region" description="Helical" evidence="8">
    <location>
        <begin position="118"/>
        <end position="137"/>
    </location>
</feature>
<keyword evidence="2" id="KW-0813">Transport</keyword>
<keyword evidence="4 8" id="KW-0812">Transmembrane</keyword>
<feature type="transmembrane region" description="Helical" evidence="8">
    <location>
        <begin position="366"/>
        <end position="391"/>
    </location>
</feature>
<feature type="transmembrane region" description="Helical" evidence="8">
    <location>
        <begin position="434"/>
        <end position="455"/>
    </location>
</feature>
<comment type="caution">
    <text evidence="9">The sequence shown here is derived from an EMBL/GenBank/DDBJ whole genome shotgun (WGS) entry which is preliminary data.</text>
</comment>
<feature type="transmembrane region" description="Helical" evidence="8">
    <location>
        <begin position="210"/>
        <end position="228"/>
    </location>
</feature>
<feature type="transmembrane region" description="Helical" evidence="8">
    <location>
        <begin position="44"/>
        <end position="63"/>
    </location>
</feature>
<feature type="transmembrane region" description="Helical" evidence="8">
    <location>
        <begin position="403"/>
        <end position="422"/>
    </location>
</feature>
<dbReference type="EMBL" id="JBHSDU010000015">
    <property type="protein sequence ID" value="MFC4314102.1"/>
    <property type="molecule type" value="Genomic_DNA"/>
</dbReference>
<evidence type="ECO:0000256" key="1">
    <source>
        <dbReference type="ARBA" id="ARBA00004651"/>
    </source>
</evidence>
<evidence type="ECO:0000256" key="3">
    <source>
        <dbReference type="ARBA" id="ARBA00022475"/>
    </source>
</evidence>
<evidence type="ECO:0000256" key="7">
    <source>
        <dbReference type="ARBA" id="ARBA00023136"/>
    </source>
</evidence>
<keyword evidence="10" id="KW-1185">Reference proteome</keyword>
<evidence type="ECO:0000313" key="10">
    <source>
        <dbReference type="Proteomes" id="UP001595904"/>
    </source>
</evidence>
<reference evidence="10" key="1">
    <citation type="journal article" date="2019" name="Int. J. Syst. Evol. Microbiol.">
        <title>The Global Catalogue of Microorganisms (GCM) 10K type strain sequencing project: providing services to taxonomists for standard genome sequencing and annotation.</title>
        <authorList>
            <consortium name="The Broad Institute Genomics Platform"/>
            <consortium name="The Broad Institute Genome Sequencing Center for Infectious Disease"/>
            <person name="Wu L."/>
            <person name="Ma J."/>
        </authorList>
    </citation>
    <scope>NUCLEOTIDE SEQUENCE [LARGE SCALE GENOMIC DNA]</scope>
    <source>
        <strain evidence="10">CGMCC 1.10759</strain>
    </source>
</reference>
<dbReference type="InterPro" id="IPR036259">
    <property type="entry name" value="MFS_trans_sf"/>
</dbReference>
<evidence type="ECO:0000256" key="5">
    <source>
        <dbReference type="ARBA" id="ARBA00022856"/>
    </source>
</evidence>
<feature type="transmembrane region" description="Helical" evidence="8">
    <location>
        <begin position="334"/>
        <end position="354"/>
    </location>
</feature>
<dbReference type="InterPro" id="IPR005279">
    <property type="entry name" value="Dipep/tripep_permease"/>
</dbReference>
<name>A0ABV8T3S6_9GAMM</name>
<dbReference type="PANTHER" id="PTHR23517:SF15">
    <property type="entry name" value="PROTON-DEPENDENT OLIGOPEPTIDE FAMILY TRANSPORT PROTEIN"/>
    <property type="match status" value="1"/>
</dbReference>
<keyword evidence="5" id="KW-0571">Peptide transport</keyword>
<evidence type="ECO:0000256" key="8">
    <source>
        <dbReference type="SAM" id="Phobius"/>
    </source>
</evidence>
<evidence type="ECO:0000256" key="4">
    <source>
        <dbReference type="ARBA" id="ARBA00022692"/>
    </source>
</evidence>
<dbReference type="RefSeq" id="WP_380605010.1">
    <property type="nucleotide sequence ID" value="NZ_JBHSDU010000015.1"/>
</dbReference>
<dbReference type="Pfam" id="PF00854">
    <property type="entry name" value="PTR2"/>
    <property type="match status" value="2"/>
</dbReference>
<dbReference type="SUPFAM" id="SSF103473">
    <property type="entry name" value="MFS general substrate transporter"/>
    <property type="match status" value="1"/>
</dbReference>
<proteinExistence type="predicted"/>
<keyword evidence="6 8" id="KW-1133">Transmembrane helix</keyword>
<dbReference type="InterPro" id="IPR018456">
    <property type="entry name" value="PTR2_symporter_CS"/>
</dbReference>
<keyword evidence="5" id="KW-0653">Protein transport</keyword>
<dbReference type="Proteomes" id="UP001595904">
    <property type="component" value="Unassembled WGS sequence"/>
</dbReference>
<feature type="transmembrane region" description="Helical" evidence="8">
    <location>
        <begin position="83"/>
        <end position="106"/>
    </location>
</feature>
<keyword evidence="3" id="KW-1003">Cell membrane</keyword>
<feature type="transmembrane region" description="Helical" evidence="8">
    <location>
        <begin position="143"/>
        <end position="161"/>
    </location>
</feature>
<accession>A0ABV8T3S6</accession>
<evidence type="ECO:0000256" key="6">
    <source>
        <dbReference type="ARBA" id="ARBA00022989"/>
    </source>
</evidence>
<dbReference type="PROSITE" id="PS01022">
    <property type="entry name" value="PTR2_1"/>
    <property type="match status" value="1"/>
</dbReference>
<organism evidence="9 10">
    <name type="scientific">Steroidobacter flavus</name>
    <dbReference type="NCBI Taxonomy" id="1842136"/>
    <lineage>
        <taxon>Bacteria</taxon>
        <taxon>Pseudomonadati</taxon>
        <taxon>Pseudomonadota</taxon>
        <taxon>Gammaproteobacteria</taxon>
        <taxon>Steroidobacterales</taxon>
        <taxon>Steroidobacteraceae</taxon>
        <taxon>Steroidobacter</taxon>
    </lineage>
</organism>
<feature type="transmembrane region" description="Helical" evidence="8">
    <location>
        <begin position="182"/>
        <end position="204"/>
    </location>
</feature>
<dbReference type="Gene3D" id="1.20.1250.20">
    <property type="entry name" value="MFS general substrate transporter like domains"/>
    <property type="match status" value="2"/>
</dbReference>
<keyword evidence="7 8" id="KW-0472">Membrane</keyword>
<feature type="transmembrane region" description="Helical" evidence="8">
    <location>
        <begin position="302"/>
        <end position="322"/>
    </location>
</feature>
<gene>
    <name evidence="9" type="ORF">ACFPN2_33825</name>
</gene>
<protein>
    <submittedName>
        <fullName evidence="9">Peptide MFS transporter</fullName>
    </submittedName>
</protein>
<feature type="transmembrane region" description="Helical" evidence="8">
    <location>
        <begin position="256"/>
        <end position="273"/>
    </location>
</feature>
<dbReference type="CDD" id="cd17346">
    <property type="entry name" value="MFS_DtpA_like"/>
    <property type="match status" value="1"/>
</dbReference>
<dbReference type="PANTHER" id="PTHR23517">
    <property type="entry name" value="RESISTANCE PROTEIN MDTM, PUTATIVE-RELATED-RELATED"/>
    <property type="match status" value="1"/>
</dbReference>